<name>A0ABR4A2K0_9LECA</name>
<reference evidence="2 3" key="1">
    <citation type="submission" date="2024-09" db="EMBL/GenBank/DDBJ databases">
        <title>Rethinking Asexuality: The Enigmatic Case of Functional Sexual Genes in Lepraria (Stereocaulaceae).</title>
        <authorList>
            <person name="Doellman M."/>
            <person name="Sun Y."/>
            <person name="Barcenas-Pena A."/>
            <person name="Lumbsch H.T."/>
            <person name="Grewe F."/>
        </authorList>
    </citation>
    <scope>NUCLEOTIDE SEQUENCE [LARGE SCALE GENOMIC DNA]</scope>
    <source>
        <strain evidence="2 3">Mercado 3170</strain>
    </source>
</reference>
<evidence type="ECO:0000256" key="1">
    <source>
        <dbReference type="SAM" id="MobiDB-lite"/>
    </source>
</evidence>
<dbReference type="Proteomes" id="UP001590950">
    <property type="component" value="Unassembled WGS sequence"/>
</dbReference>
<keyword evidence="3" id="KW-1185">Reference proteome</keyword>
<organism evidence="2 3">
    <name type="scientific">Stereocaulon virgatum</name>
    <dbReference type="NCBI Taxonomy" id="373712"/>
    <lineage>
        <taxon>Eukaryota</taxon>
        <taxon>Fungi</taxon>
        <taxon>Dikarya</taxon>
        <taxon>Ascomycota</taxon>
        <taxon>Pezizomycotina</taxon>
        <taxon>Lecanoromycetes</taxon>
        <taxon>OSLEUM clade</taxon>
        <taxon>Lecanoromycetidae</taxon>
        <taxon>Lecanorales</taxon>
        <taxon>Lecanorineae</taxon>
        <taxon>Stereocaulaceae</taxon>
        <taxon>Stereocaulon</taxon>
    </lineage>
</organism>
<sequence length="134" mass="15356">MLCRKWMERKSLRFSELDIGIIVACMPAASRACRHVSPSYETLRFRWSKSRLFGTIGSNFKRHTQDSSKPSAGEHQPSDGARSTQRLPYKQLEDTSNRFPGQPNVPAAKTMRTFIRGKKQDEIDGDRIHLSDEM</sequence>
<feature type="compositionally biased region" description="Basic and acidic residues" evidence="1">
    <location>
        <begin position="118"/>
        <end position="134"/>
    </location>
</feature>
<dbReference type="EMBL" id="JBEFKJ010000031">
    <property type="protein sequence ID" value="KAL2038597.1"/>
    <property type="molecule type" value="Genomic_DNA"/>
</dbReference>
<evidence type="ECO:0000313" key="3">
    <source>
        <dbReference type="Proteomes" id="UP001590950"/>
    </source>
</evidence>
<accession>A0ABR4A2K0</accession>
<comment type="caution">
    <text evidence="2">The sequence shown here is derived from an EMBL/GenBank/DDBJ whole genome shotgun (WGS) entry which is preliminary data.</text>
</comment>
<gene>
    <name evidence="2" type="ORF">N7G274_008645</name>
</gene>
<protein>
    <submittedName>
        <fullName evidence="2">Uncharacterized protein</fullName>
    </submittedName>
</protein>
<proteinExistence type="predicted"/>
<evidence type="ECO:0000313" key="2">
    <source>
        <dbReference type="EMBL" id="KAL2038597.1"/>
    </source>
</evidence>
<feature type="region of interest" description="Disordered" evidence="1">
    <location>
        <begin position="58"/>
        <end position="134"/>
    </location>
</feature>